<feature type="transmembrane region" description="Helical" evidence="6">
    <location>
        <begin position="687"/>
        <end position="707"/>
    </location>
</feature>
<dbReference type="CDD" id="cd17317">
    <property type="entry name" value="MFS_SLC22"/>
    <property type="match status" value="1"/>
</dbReference>
<keyword evidence="3 6" id="KW-1133">Transmembrane helix</keyword>
<dbReference type="GO" id="GO:0016020">
    <property type="term" value="C:membrane"/>
    <property type="evidence" value="ECO:0007669"/>
    <property type="project" value="UniProtKB-SubCell"/>
</dbReference>
<sequence length="902" mass="100399">MSFIHPDVNMVTRPNASDISDYNGNASTTVTSRNYDDSESCSGASAREAADQLDNVPKRKSDKIEIKIVLVKLQAESPLLPTSNKDNTKPTEANNNNSNNNNNNTVPNHISAKAHQHNYTALDTTANSPTHQCSTATLSHNPNHNHSVYSSTNIIAASREQLSANKLYLDALAPSASPTSSGPSIYGTPASECRRRSSVASLQLFDSNTVTITTTTSTTIDGSCHTEESIIDLENNANNTDSDNYSESNDNSYSTPTTATLYSNYHYNQTPTHTHQYNLYPKDFFSSIEGERPEHCPKMKTKVDAVGRITGEWGRWQLRTVLLIFLCKIPSSWFMACIIFTAPAPRHGEFFCKPPNTVGAQNDTLWIKVSHPQKEEVEDQEFSIDFCNIYQDAQEHAHHYYRYERPELEPRVWEEPTSRNMNIIPCQRFEHRAEYHSVVTQYDLVCSRDILVSVTQFFHLFGVLTGGILANHLLKYFSPRNVMLFGMITQIFCGNLTGLVASYELHVFFRCLSAVCCAQMYTAGGIIMADITGGVYKTCVSTLFEQFWSIGVILLPGVASFFSSWSHLYMAISWPTVILIYLWRWIPDSPRWMIQRGRVTDAKNILLQCVEMNGTRYGLPHDIDQQLQLQAQTAMDSPPPPGWWSIWKGENVVRNLICVHLAWSLYIVVYYGMLLNIRSFSREHLEVNTAVAGLSEIVGTFIGLFLILKTTRKWLWTGLFNVVAGLIAYLGWLVPTDLPFDARVALLMLSAMISKMAISTTLSILTTCTVELVSEEKRKITAFSAICWARFWLLGAPFIGATVIFGMMVPQTAFASLAIVGGVLTALITSPRTISKEALGGSNRATATQVDGVDNKGFTTGPTLNNPIFTNITKLAAPNSNLPPPMVPGVWTTKHHEDSPPV</sequence>
<feature type="transmembrane region" description="Helical" evidence="6">
    <location>
        <begin position="744"/>
        <end position="768"/>
    </location>
</feature>
<evidence type="ECO:0000313" key="7">
    <source>
        <dbReference type="EMBL" id="JAI37946.1"/>
    </source>
</evidence>
<dbReference type="EMBL" id="GDHF01014368">
    <property type="protein sequence ID" value="JAI37946.1"/>
    <property type="molecule type" value="Transcribed_RNA"/>
</dbReference>
<feature type="region of interest" description="Disordered" evidence="5">
    <location>
        <begin position="79"/>
        <end position="106"/>
    </location>
</feature>
<feature type="transmembrane region" description="Helical" evidence="6">
    <location>
        <begin position="568"/>
        <end position="586"/>
    </location>
</feature>
<keyword evidence="2 6" id="KW-0812">Transmembrane</keyword>
<comment type="subcellular location">
    <subcellularLocation>
        <location evidence="1">Membrane</location>
        <topology evidence="1">Multi-pass membrane protein</topology>
    </subcellularLocation>
</comment>
<evidence type="ECO:0000256" key="4">
    <source>
        <dbReference type="ARBA" id="ARBA00023136"/>
    </source>
</evidence>
<feature type="transmembrane region" description="Helical" evidence="6">
    <location>
        <begin position="656"/>
        <end position="675"/>
    </location>
</feature>
<dbReference type="AlphaFoldDB" id="A0A0K8VGD6"/>
<dbReference type="SUPFAM" id="SSF103473">
    <property type="entry name" value="MFS general substrate transporter"/>
    <property type="match status" value="1"/>
</dbReference>
<dbReference type="GO" id="GO:0022857">
    <property type="term" value="F:transmembrane transporter activity"/>
    <property type="evidence" value="ECO:0007669"/>
    <property type="project" value="InterPro"/>
</dbReference>
<feature type="region of interest" description="Disordered" evidence="5">
    <location>
        <begin position="1"/>
        <end position="58"/>
    </location>
</feature>
<evidence type="ECO:0000256" key="2">
    <source>
        <dbReference type="ARBA" id="ARBA00022692"/>
    </source>
</evidence>
<dbReference type="InterPro" id="IPR011701">
    <property type="entry name" value="MFS"/>
</dbReference>
<feature type="transmembrane region" description="Helical" evidence="6">
    <location>
        <begin position="780"/>
        <end position="805"/>
    </location>
</feature>
<evidence type="ECO:0000256" key="1">
    <source>
        <dbReference type="ARBA" id="ARBA00004141"/>
    </source>
</evidence>
<feature type="transmembrane region" description="Helical" evidence="6">
    <location>
        <begin position="450"/>
        <end position="470"/>
    </location>
</feature>
<feature type="transmembrane region" description="Helical" evidence="6">
    <location>
        <begin position="714"/>
        <end position="732"/>
    </location>
</feature>
<feature type="compositionally biased region" description="Polar residues" evidence="5">
    <location>
        <begin position="12"/>
        <end position="33"/>
    </location>
</feature>
<protein>
    <submittedName>
        <fullName evidence="7">Organic cation transporter-like protein</fullName>
    </submittedName>
</protein>
<dbReference type="PANTHER" id="PTHR24064">
    <property type="entry name" value="SOLUTE CARRIER FAMILY 22 MEMBER"/>
    <property type="match status" value="1"/>
</dbReference>
<feature type="transmembrane region" description="Helical" evidence="6">
    <location>
        <begin position="543"/>
        <end position="562"/>
    </location>
</feature>
<accession>A0A0K8VGD6</accession>
<feature type="transmembrane region" description="Helical" evidence="6">
    <location>
        <begin position="507"/>
        <end position="531"/>
    </location>
</feature>
<gene>
    <name evidence="7" type="primary">Orct2_8</name>
    <name evidence="7" type="ORF">c2_g1_i1</name>
</gene>
<organism evidence="7">
    <name type="scientific">Bactrocera latifrons</name>
    <name type="common">Malaysian fruit fly</name>
    <name type="synonym">Chaetodacus latifrons</name>
    <dbReference type="NCBI Taxonomy" id="174628"/>
    <lineage>
        <taxon>Eukaryota</taxon>
        <taxon>Metazoa</taxon>
        <taxon>Ecdysozoa</taxon>
        <taxon>Arthropoda</taxon>
        <taxon>Hexapoda</taxon>
        <taxon>Insecta</taxon>
        <taxon>Pterygota</taxon>
        <taxon>Neoptera</taxon>
        <taxon>Endopterygota</taxon>
        <taxon>Diptera</taxon>
        <taxon>Brachycera</taxon>
        <taxon>Muscomorpha</taxon>
        <taxon>Tephritoidea</taxon>
        <taxon>Tephritidae</taxon>
        <taxon>Bactrocera</taxon>
        <taxon>Bactrocera</taxon>
    </lineage>
</organism>
<feature type="compositionally biased region" description="Low complexity" evidence="5">
    <location>
        <begin position="94"/>
        <end position="104"/>
    </location>
</feature>
<keyword evidence="4 6" id="KW-0472">Membrane</keyword>
<feature type="transmembrane region" description="Helical" evidence="6">
    <location>
        <begin position="482"/>
        <end position="501"/>
    </location>
</feature>
<dbReference type="InterPro" id="IPR036259">
    <property type="entry name" value="MFS_trans_sf"/>
</dbReference>
<reference evidence="7" key="1">
    <citation type="submission" date="2015-06" db="EMBL/GenBank/DDBJ databases">
        <authorList>
            <person name="Hoefler B.C."/>
            <person name="Straight P.D."/>
        </authorList>
    </citation>
    <scope>NUCLEOTIDE SEQUENCE</scope>
</reference>
<dbReference type="OrthoDB" id="3936150at2759"/>
<evidence type="ECO:0000256" key="3">
    <source>
        <dbReference type="ARBA" id="ARBA00022989"/>
    </source>
</evidence>
<feature type="region of interest" description="Disordered" evidence="5">
    <location>
        <begin position="125"/>
        <end position="144"/>
    </location>
</feature>
<evidence type="ECO:0000256" key="6">
    <source>
        <dbReference type="SAM" id="Phobius"/>
    </source>
</evidence>
<proteinExistence type="predicted"/>
<dbReference type="Gene3D" id="1.20.1250.20">
    <property type="entry name" value="MFS general substrate transporter like domains"/>
    <property type="match status" value="1"/>
</dbReference>
<feature type="transmembrane region" description="Helical" evidence="6">
    <location>
        <begin position="811"/>
        <end position="829"/>
    </location>
</feature>
<evidence type="ECO:0000256" key="5">
    <source>
        <dbReference type="SAM" id="MobiDB-lite"/>
    </source>
</evidence>
<dbReference type="Pfam" id="PF07690">
    <property type="entry name" value="MFS_1"/>
    <property type="match status" value="1"/>
</dbReference>
<feature type="compositionally biased region" description="Polar residues" evidence="5">
    <location>
        <begin position="80"/>
        <end position="93"/>
    </location>
</feature>
<name>A0A0K8VGD6_BACLA</name>